<evidence type="ECO:0000259" key="3">
    <source>
        <dbReference type="PROSITE" id="PS51371"/>
    </source>
</evidence>
<evidence type="ECO:0000256" key="1">
    <source>
        <dbReference type="ARBA" id="ARBA00023122"/>
    </source>
</evidence>
<keyword evidence="1 2" id="KW-0129">CBS domain</keyword>
<sequence>MTDAARPTVADAMVLPELHVSDHTTIDRALAVLHGARTDHVLIRDDEGHCAGIVTRDQLTAHSAQPWYTEATRVRDIPHDCSPFARPDMPLSEAEATMRERSLAVWPVVDDDGVALGVLTLGPNPRTAA</sequence>
<feature type="domain" description="CBS" evidence="3">
    <location>
        <begin position="13"/>
        <end position="70"/>
    </location>
</feature>
<evidence type="ECO:0000256" key="2">
    <source>
        <dbReference type="PROSITE-ProRule" id="PRU00703"/>
    </source>
</evidence>
<reference evidence="4 5" key="1">
    <citation type="submission" date="2024-10" db="EMBL/GenBank/DDBJ databases">
        <title>The Natural Products Discovery Center: Release of the First 8490 Sequenced Strains for Exploring Actinobacteria Biosynthetic Diversity.</title>
        <authorList>
            <person name="Kalkreuter E."/>
            <person name="Kautsar S.A."/>
            <person name="Yang D."/>
            <person name="Bader C.D."/>
            <person name="Teijaro C.N."/>
            <person name="Fluegel L."/>
            <person name="Davis C.M."/>
            <person name="Simpson J.R."/>
            <person name="Lauterbach L."/>
            <person name="Steele A.D."/>
            <person name="Gui C."/>
            <person name="Meng S."/>
            <person name="Li G."/>
            <person name="Viehrig K."/>
            <person name="Ye F."/>
            <person name="Su P."/>
            <person name="Kiefer A.F."/>
            <person name="Nichols A."/>
            <person name="Cepeda A.J."/>
            <person name="Yan W."/>
            <person name="Fan B."/>
            <person name="Jiang Y."/>
            <person name="Adhikari A."/>
            <person name="Zheng C.-J."/>
            <person name="Schuster L."/>
            <person name="Cowan T.M."/>
            <person name="Smanski M.J."/>
            <person name="Chevrette M.G."/>
            <person name="De Carvalho L.P.S."/>
            <person name="Shen B."/>
        </authorList>
    </citation>
    <scope>NUCLEOTIDE SEQUENCE [LARGE SCALE GENOMIC DNA]</scope>
    <source>
        <strain evidence="4 5">NPDC053399</strain>
    </source>
</reference>
<dbReference type="InterPro" id="IPR046342">
    <property type="entry name" value="CBS_dom_sf"/>
</dbReference>
<dbReference type="SUPFAM" id="SSF54631">
    <property type="entry name" value="CBS-domain pair"/>
    <property type="match status" value="1"/>
</dbReference>
<accession>A0ABW8C3J2</accession>
<dbReference type="PROSITE" id="PS51371">
    <property type="entry name" value="CBS"/>
    <property type="match status" value="1"/>
</dbReference>
<evidence type="ECO:0000313" key="4">
    <source>
        <dbReference type="EMBL" id="MFI9101004.1"/>
    </source>
</evidence>
<organism evidence="4 5">
    <name type="scientific">Streptomyces fildesensis</name>
    <dbReference type="NCBI Taxonomy" id="375757"/>
    <lineage>
        <taxon>Bacteria</taxon>
        <taxon>Bacillati</taxon>
        <taxon>Actinomycetota</taxon>
        <taxon>Actinomycetes</taxon>
        <taxon>Kitasatosporales</taxon>
        <taxon>Streptomycetaceae</taxon>
        <taxon>Streptomyces</taxon>
    </lineage>
</organism>
<dbReference type="Gene3D" id="3.10.580.10">
    <property type="entry name" value="CBS-domain"/>
    <property type="match status" value="1"/>
</dbReference>
<dbReference type="EMBL" id="JBITYG010000002">
    <property type="protein sequence ID" value="MFI9101004.1"/>
    <property type="molecule type" value="Genomic_DNA"/>
</dbReference>
<keyword evidence="5" id="KW-1185">Reference proteome</keyword>
<dbReference type="InterPro" id="IPR000644">
    <property type="entry name" value="CBS_dom"/>
</dbReference>
<dbReference type="RefSeq" id="WP_399646907.1">
    <property type="nucleotide sequence ID" value="NZ_JBITYG010000002.1"/>
</dbReference>
<evidence type="ECO:0000313" key="5">
    <source>
        <dbReference type="Proteomes" id="UP001614394"/>
    </source>
</evidence>
<dbReference type="PANTHER" id="PTHR43080">
    <property type="entry name" value="CBS DOMAIN-CONTAINING PROTEIN CBSX3, MITOCHONDRIAL"/>
    <property type="match status" value="1"/>
</dbReference>
<dbReference type="CDD" id="cd02205">
    <property type="entry name" value="CBS_pair_SF"/>
    <property type="match status" value="1"/>
</dbReference>
<comment type="caution">
    <text evidence="4">The sequence shown here is derived from an EMBL/GenBank/DDBJ whole genome shotgun (WGS) entry which is preliminary data.</text>
</comment>
<dbReference type="PANTHER" id="PTHR43080:SF26">
    <property type="entry name" value="REGULATORY PROTEIN"/>
    <property type="match status" value="1"/>
</dbReference>
<protein>
    <submittedName>
        <fullName evidence="4">CBS domain-containing protein</fullName>
    </submittedName>
</protein>
<dbReference type="Proteomes" id="UP001614394">
    <property type="component" value="Unassembled WGS sequence"/>
</dbReference>
<dbReference type="InterPro" id="IPR051257">
    <property type="entry name" value="Diverse_CBS-Domain"/>
</dbReference>
<gene>
    <name evidence="4" type="ORF">ACIGXA_10805</name>
</gene>
<name>A0ABW8C3J2_9ACTN</name>
<proteinExistence type="predicted"/>
<dbReference type="Pfam" id="PF00571">
    <property type="entry name" value="CBS"/>
    <property type="match status" value="2"/>
</dbReference>